<keyword evidence="3" id="KW-0378">Hydrolase</keyword>
<keyword evidence="4 6" id="KW-0460">Magnesium</keyword>
<dbReference type="PANTHER" id="PTHR22748">
    <property type="entry name" value="AP ENDONUCLEASE"/>
    <property type="match status" value="1"/>
</dbReference>
<dbReference type="AlphaFoldDB" id="A0A917GJC4"/>
<keyword evidence="2 6" id="KW-0479">Metal-binding</keyword>
<comment type="similarity">
    <text evidence="1">Belongs to the DNA repair enzymes AP/ExoA family.</text>
</comment>
<feature type="active site" description="Proton acceptor" evidence="5">
    <location>
        <position position="236"/>
    </location>
</feature>
<feature type="binding site" evidence="6">
    <location>
        <position position="25"/>
    </location>
    <ligand>
        <name>Mg(2+)</name>
        <dbReference type="ChEBI" id="CHEBI:18420"/>
        <label>1</label>
    </ligand>
</feature>
<dbReference type="Proteomes" id="UP000627715">
    <property type="component" value="Unassembled WGS sequence"/>
</dbReference>
<dbReference type="GO" id="GO:0003677">
    <property type="term" value="F:DNA binding"/>
    <property type="evidence" value="ECO:0007669"/>
    <property type="project" value="InterPro"/>
</dbReference>
<evidence type="ECO:0000256" key="6">
    <source>
        <dbReference type="PIRSR" id="PIRSR604808-2"/>
    </source>
</evidence>
<dbReference type="PROSITE" id="PS51435">
    <property type="entry name" value="AP_NUCLEASE_F1_4"/>
    <property type="match status" value="1"/>
</dbReference>
<dbReference type="NCBIfam" id="TIGR00195">
    <property type="entry name" value="exoDNase_III"/>
    <property type="match status" value="1"/>
</dbReference>
<feature type="domain" description="Endonuclease/exonuclease/phosphatase" evidence="8">
    <location>
        <begin position="6"/>
        <end position="236"/>
    </location>
</feature>
<feature type="binding site" evidence="6">
    <location>
        <position position="138"/>
    </location>
    <ligand>
        <name>Mg(2+)</name>
        <dbReference type="ChEBI" id="CHEBI:18420"/>
        <label>1</label>
    </ligand>
</feature>
<dbReference type="InterPro" id="IPR036691">
    <property type="entry name" value="Endo/exonu/phosph_ase_sf"/>
</dbReference>
<comment type="caution">
    <text evidence="9">The sequence shown here is derived from an EMBL/GenBank/DDBJ whole genome shotgun (WGS) entry which is preliminary data.</text>
</comment>
<feature type="site" description="Important for catalytic activity" evidence="7">
    <location>
        <position position="210"/>
    </location>
</feature>
<dbReference type="InterPro" id="IPR005135">
    <property type="entry name" value="Endo/exonuclease/phosphatase"/>
</dbReference>
<sequence>MRSSAKKGLYDWISQQNADFVCLQEIKAQPEQLLDSVYHPDGFECYLHAGERKGYSGTAIYSRVTADNCQKGYDEEVSYSEGRYLRLDIANLTIICLYLPSGRSSEDRQAIKMSSLQSLYGELQALKQTGRQLVVCGDWNMCHRRDDLKNWQANQRKPGFLEEERAWLDRLTAELGMVDAFRDLTQGAGHYTWWSQRSRAKETNAGWRLDYHMINPGLRHRIKRVTIYRELNFSDHVPVLLELDGDLDELSHQSGW</sequence>
<evidence type="ECO:0000256" key="4">
    <source>
        <dbReference type="ARBA" id="ARBA00022842"/>
    </source>
</evidence>
<evidence type="ECO:0000313" key="10">
    <source>
        <dbReference type="Proteomes" id="UP000627715"/>
    </source>
</evidence>
<dbReference type="EMBL" id="BMIY01000001">
    <property type="protein sequence ID" value="GGG48730.1"/>
    <property type="molecule type" value="Genomic_DNA"/>
</dbReference>
<evidence type="ECO:0000313" key="9">
    <source>
        <dbReference type="EMBL" id="GGG48730.1"/>
    </source>
</evidence>
<evidence type="ECO:0000256" key="1">
    <source>
        <dbReference type="ARBA" id="ARBA00007092"/>
    </source>
</evidence>
<protein>
    <submittedName>
        <fullName evidence="9">Exodeoxyribonuclease III</fullName>
    </submittedName>
</protein>
<feature type="site" description="Transition state stabilizer" evidence="7">
    <location>
        <position position="140"/>
    </location>
</feature>
<dbReference type="InterPro" id="IPR020847">
    <property type="entry name" value="AP_endonuclease_F1_BS"/>
</dbReference>
<dbReference type="SUPFAM" id="SSF56219">
    <property type="entry name" value="DNase I-like"/>
    <property type="match status" value="1"/>
</dbReference>
<gene>
    <name evidence="9" type="primary">xth</name>
    <name evidence="9" type="ORF">GCM10011403_02240</name>
</gene>
<feature type="binding site" evidence="6">
    <location>
        <position position="236"/>
    </location>
    <ligand>
        <name>Mg(2+)</name>
        <dbReference type="ChEBI" id="CHEBI:18420"/>
        <label>1</label>
    </ligand>
</feature>
<dbReference type="GO" id="GO:0008311">
    <property type="term" value="F:double-stranded DNA 3'-5' DNA exonuclease activity"/>
    <property type="evidence" value="ECO:0007669"/>
    <property type="project" value="TreeGrafter"/>
</dbReference>
<reference evidence="9" key="1">
    <citation type="journal article" date="2014" name="Int. J. Syst. Evol. Microbiol.">
        <title>Complete genome sequence of Corynebacterium casei LMG S-19264T (=DSM 44701T), isolated from a smear-ripened cheese.</title>
        <authorList>
            <consortium name="US DOE Joint Genome Institute (JGI-PGF)"/>
            <person name="Walter F."/>
            <person name="Albersmeier A."/>
            <person name="Kalinowski J."/>
            <person name="Ruckert C."/>
        </authorList>
    </citation>
    <scope>NUCLEOTIDE SEQUENCE</scope>
    <source>
        <strain evidence="9">CGMCC 1.15425</strain>
    </source>
</reference>
<evidence type="ECO:0000256" key="5">
    <source>
        <dbReference type="PIRSR" id="PIRSR604808-1"/>
    </source>
</evidence>
<proteinExistence type="inferred from homology"/>
<dbReference type="NCBIfam" id="TIGR00633">
    <property type="entry name" value="xth"/>
    <property type="match status" value="1"/>
</dbReference>
<dbReference type="GO" id="GO:0003906">
    <property type="term" value="F:DNA-(apurinic or apyrimidinic site) endonuclease activity"/>
    <property type="evidence" value="ECO:0007669"/>
    <property type="project" value="TreeGrafter"/>
</dbReference>
<dbReference type="PROSITE" id="PS00726">
    <property type="entry name" value="AP_NUCLEASE_F1_1"/>
    <property type="match status" value="1"/>
</dbReference>
<reference evidence="9" key="2">
    <citation type="submission" date="2020-09" db="EMBL/GenBank/DDBJ databases">
        <authorList>
            <person name="Sun Q."/>
            <person name="Zhou Y."/>
        </authorList>
    </citation>
    <scope>NUCLEOTIDE SEQUENCE</scope>
    <source>
        <strain evidence="9">CGMCC 1.15425</strain>
    </source>
</reference>
<feature type="active site" evidence="5">
    <location>
        <position position="98"/>
    </location>
</feature>
<dbReference type="GO" id="GO:0008081">
    <property type="term" value="F:phosphoric diester hydrolase activity"/>
    <property type="evidence" value="ECO:0007669"/>
    <property type="project" value="TreeGrafter"/>
</dbReference>
<accession>A0A917GJC4</accession>
<comment type="cofactor">
    <cofactor evidence="6">
        <name>Mg(2+)</name>
        <dbReference type="ChEBI" id="CHEBI:18420"/>
    </cofactor>
    <cofactor evidence="6">
        <name>Mn(2+)</name>
        <dbReference type="ChEBI" id="CHEBI:29035"/>
    </cofactor>
    <text evidence="6">Probably binds two magnesium or manganese ions per subunit.</text>
</comment>
<dbReference type="Gene3D" id="3.60.10.10">
    <property type="entry name" value="Endonuclease/exonuclease/phosphatase"/>
    <property type="match status" value="1"/>
</dbReference>
<dbReference type="InterPro" id="IPR004808">
    <property type="entry name" value="AP_endonuc_1"/>
</dbReference>
<dbReference type="GO" id="GO:0046872">
    <property type="term" value="F:metal ion binding"/>
    <property type="evidence" value="ECO:0007669"/>
    <property type="project" value="UniProtKB-KW"/>
</dbReference>
<evidence type="ECO:0000256" key="7">
    <source>
        <dbReference type="PIRSR" id="PIRSR604808-3"/>
    </source>
</evidence>
<feature type="site" description="Interaction with DNA substrate" evidence="7">
    <location>
        <position position="236"/>
    </location>
</feature>
<evidence type="ECO:0000259" key="8">
    <source>
        <dbReference type="Pfam" id="PF03372"/>
    </source>
</evidence>
<keyword evidence="6" id="KW-0464">Manganese</keyword>
<organism evidence="9 10">
    <name type="scientific">Pseudohongiella nitratireducens</name>
    <dbReference type="NCBI Taxonomy" id="1768907"/>
    <lineage>
        <taxon>Bacteria</taxon>
        <taxon>Pseudomonadati</taxon>
        <taxon>Pseudomonadota</taxon>
        <taxon>Gammaproteobacteria</taxon>
        <taxon>Pseudomonadales</taxon>
        <taxon>Pseudohongiellaceae</taxon>
        <taxon>Pseudohongiella</taxon>
    </lineage>
</organism>
<name>A0A917GJC4_9GAMM</name>
<evidence type="ECO:0000256" key="3">
    <source>
        <dbReference type="ARBA" id="ARBA00022801"/>
    </source>
</evidence>
<feature type="binding site" evidence="6">
    <location>
        <position position="140"/>
    </location>
    <ligand>
        <name>Mg(2+)</name>
        <dbReference type="ChEBI" id="CHEBI:18420"/>
        <label>1</label>
    </ligand>
</feature>
<feature type="binding site" evidence="6">
    <location>
        <position position="235"/>
    </location>
    <ligand>
        <name>Mg(2+)</name>
        <dbReference type="ChEBI" id="CHEBI:18420"/>
        <label>1</label>
    </ligand>
</feature>
<dbReference type="GO" id="GO:0006284">
    <property type="term" value="P:base-excision repair"/>
    <property type="evidence" value="ECO:0007669"/>
    <property type="project" value="TreeGrafter"/>
</dbReference>
<dbReference type="Pfam" id="PF03372">
    <property type="entry name" value="Exo_endo_phos"/>
    <property type="match status" value="1"/>
</dbReference>
<dbReference type="PANTHER" id="PTHR22748:SF6">
    <property type="entry name" value="DNA-(APURINIC OR APYRIMIDINIC SITE) ENDONUCLEASE"/>
    <property type="match status" value="1"/>
</dbReference>
<evidence type="ECO:0000256" key="2">
    <source>
        <dbReference type="ARBA" id="ARBA00022723"/>
    </source>
</evidence>
<feature type="active site" description="Proton donor/acceptor" evidence="5">
    <location>
        <position position="138"/>
    </location>
</feature>
<keyword evidence="10" id="KW-1185">Reference proteome</keyword>